<dbReference type="InterPro" id="IPR035906">
    <property type="entry name" value="MetI-like_sf"/>
</dbReference>
<dbReference type="Proteomes" id="UP001500177">
    <property type="component" value="Unassembled WGS sequence"/>
</dbReference>
<evidence type="ECO:0000313" key="10">
    <source>
        <dbReference type="EMBL" id="GAA1513089.1"/>
    </source>
</evidence>
<gene>
    <name evidence="10" type="ORF">GCM10009690_15050</name>
</gene>
<comment type="subcellular location">
    <subcellularLocation>
        <location evidence="1 7">Cell membrane</location>
        <topology evidence="1 7">Multi-pass membrane protein</topology>
    </subcellularLocation>
</comment>
<dbReference type="Pfam" id="PF12911">
    <property type="entry name" value="OppC_N"/>
    <property type="match status" value="1"/>
</dbReference>
<dbReference type="SUPFAM" id="SSF161098">
    <property type="entry name" value="MetI-like"/>
    <property type="match status" value="1"/>
</dbReference>
<evidence type="ECO:0000256" key="8">
    <source>
        <dbReference type="SAM" id="MobiDB-lite"/>
    </source>
</evidence>
<organism evidence="10 11">
    <name type="scientific">Brevibacterium permense</name>
    <dbReference type="NCBI Taxonomy" id="234834"/>
    <lineage>
        <taxon>Bacteria</taxon>
        <taxon>Bacillati</taxon>
        <taxon>Actinomycetota</taxon>
        <taxon>Actinomycetes</taxon>
        <taxon>Micrococcales</taxon>
        <taxon>Brevibacteriaceae</taxon>
        <taxon>Brevibacterium</taxon>
    </lineage>
</organism>
<dbReference type="Gene3D" id="1.10.3720.10">
    <property type="entry name" value="MetI-like"/>
    <property type="match status" value="1"/>
</dbReference>
<feature type="transmembrane region" description="Helical" evidence="7">
    <location>
        <begin position="65"/>
        <end position="88"/>
    </location>
</feature>
<evidence type="ECO:0000313" key="11">
    <source>
        <dbReference type="Proteomes" id="UP001500177"/>
    </source>
</evidence>
<comment type="similarity">
    <text evidence="7">Belongs to the binding-protein-dependent transport system permease family.</text>
</comment>
<feature type="transmembrane region" description="Helical" evidence="7">
    <location>
        <begin position="165"/>
        <end position="186"/>
    </location>
</feature>
<dbReference type="InterPro" id="IPR000515">
    <property type="entry name" value="MetI-like"/>
</dbReference>
<protein>
    <submittedName>
        <fullName evidence="10">ABC transporter permease</fullName>
    </submittedName>
</protein>
<proteinExistence type="inferred from homology"/>
<dbReference type="InterPro" id="IPR025966">
    <property type="entry name" value="OppC_N"/>
</dbReference>
<keyword evidence="11" id="KW-1185">Reference proteome</keyword>
<sequence>MSANTPAEAAPGPSSNEPNPRGSETRGSDPRTSGRAGPAVDGAKLVRERRMNNAKKNWALFRSDVPALIGAVVLLFFIVIAIAAPLIAPASMLDVTKQLDVPRYAPPSLDHPLGTDDLGRELWVRILWGARVSILVGVAATVMSMIIGTIMGLAAGHFTGLFGGIIMRIVDFFIVLPSLLLAIVLSSVLERGVFTIVVAIGLTSWASTARIVRSQTLSVESRLYIERARILGAGHFHILFRHLLPAVMPLVLANTTLTVGGAIIAESTLSFLGLGDTSKESWGTILKNSMDVSAATSGYWWYVLTPGVAILLVVLAFTMVGRAFEAIINPALRSR</sequence>
<keyword evidence="6 7" id="KW-0472">Membrane</keyword>
<keyword evidence="3" id="KW-1003">Cell membrane</keyword>
<accession>A0ABP4KZ40</accession>
<dbReference type="RefSeq" id="WP_245395692.1">
    <property type="nucleotide sequence ID" value="NZ_BAAALX010000009.1"/>
</dbReference>
<reference evidence="11" key="1">
    <citation type="journal article" date="2019" name="Int. J. Syst. Evol. Microbiol.">
        <title>The Global Catalogue of Microorganisms (GCM) 10K type strain sequencing project: providing services to taxonomists for standard genome sequencing and annotation.</title>
        <authorList>
            <consortium name="The Broad Institute Genomics Platform"/>
            <consortium name="The Broad Institute Genome Sequencing Center for Infectious Disease"/>
            <person name="Wu L."/>
            <person name="Ma J."/>
        </authorList>
    </citation>
    <scope>NUCLEOTIDE SEQUENCE [LARGE SCALE GENOMIC DNA]</scope>
    <source>
        <strain evidence="11">JCM 13318</strain>
    </source>
</reference>
<evidence type="ECO:0000256" key="1">
    <source>
        <dbReference type="ARBA" id="ARBA00004651"/>
    </source>
</evidence>
<evidence type="ECO:0000256" key="2">
    <source>
        <dbReference type="ARBA" id="ARBA00022448"/>
    </source>
</evidence>
<feature type="transmembrane region" description="Helical" evidence="7">
    <location>
        <begin position="243"/>
        <end position="265"/>
    </location>
</feature>
<keyword evidence="5 7" id="KW-1133">Transmembrane helix</keyword>
<evidence type="ECO:0000259" key="9">
    <source>
        <dbReference type="PROSITE" id="PS50928"/>
    </source>
</evidence>
<dbReference type="InterPro" id="IPR050366">
    <property type="entry name" value="BP-dependent_transpt_permease"/>
</dbReference>
<feature type="region of interest" description="Disordered" evidence="8">
    <location>
        <begin position="1"/>
        <end position="45"/>
    </location>
</feature>
<dbReference type="PROSITE" id="PS50928">
    <property type="entry name" value="ABC_TM1"/>
    <property type="match status" value="1"/>
</dbReference>
<dbReference type="EMBL" id="BAAALX010000009">
    <property type="protein sequence ID" value="GAA1513089.1"/>
    <property type="molecule type" value="Genomic_DNA"/>
</dbReference>
<evidence type="ECO:0000256" key="7">
    <source>
        <dbReference type="RuleBase" id="RU363032"/>
    </source>
</evidence>
<dbReference type="PANTHER" id="PTHR43386:SF1">
    <property type="entry name" value="D,D-DIPEPTIDE TRANSPORT SYSTEM PERMEASE PROTEIN DDPC-RELATED"/>
    <property type="match status" value="1"/>
</dbReference>
<name>A0ABP4KZ40_9MICO</name>
<feature type="transmembrane region" description="Helical" evidence="7">
    <location>
        <begin position="132"/>
        <end position="153"/>
    </location>
</feature>
<evidence type="ECO:0000256" key="5">
    <source>
        <dbReference type="ARBA" id="ARBA00022989"/>
    </source>
</evidence>
<feature type="domain" description="ABC transmembrane type-1" evidence="9">
    <location>
        <begin position="130"/>
        <end position="321"/>
    </location>
</feature>
<evidence type="ECO:0000256" key="4">
    <source>
        <dbReference type="ARBA" id="ARBA00022692"/>
    </source>
</evidence>
<feature type="transmembrane region" description="Helical" evidence="7">
    <location>
        <begin position="299"/>
        <end position="320"/>
    </location>
</feature>
<dbReference type="Pfam" id="PF00528">
    <property type="entry name" value="BPD_transp_1"/>
    <property type="match status" value="1"/>
</dbReference>
<evidence type="ECO:0000256" key="6">
    <source>
        <dbReference type="ARBA" id="ARBA00023136"/>
    </source>
</evidence>
<feature type="transmembrane region" description="Helical" evidence="7">
    <location>
        <begin position="192"/>
        <end position="212"/>
    </location>
</feature>
<keyword evidence="4 7" id="KW-0812">Transmembrane</keyword>
<dbReference type="CDD" id="cd06261">
    <property type="entry name" value="TM_PBP2"/>
    <property type="match status" value="1"/>
</dbReference>
<comment type="caution">
    <text evidence="10">The sequence shown here is derived from an EMBL/GenBank/DDBJ whole genome shotgun (WGS) entry which is preliminary data.</text>
</comment>
<dbReference type="PANTHER" id="PTHR43386">
    <property type="entry name" value="OLIGOPEPTIDE TRANSPORT SYSTEM PERMEASE PROTEIN APPC"/>
    <property type="match status" value="1"/>
</dbReference>
<keyword evidence="2 7" id="KW-0813">Transport</keyword>
<evidence type="ECO:0000256" key="3">
    <source>
        <dbReference type="ARBA" id="ARBA00022475"/>
    </source>
</evidence>